<feature type="region of interest" description="Disordered" evidence="1">
    <location>
        <begin position="1"/>
        <end position="21"/>
    </location>
</feature>
<organism evidence="3 4">
    <name type="scientific">Pseudomonas fluorescens</name>
    <dbReference type="NCBI Taxonomy" id="294"/>
    <lineage>
        <taxon>Bacteria</taxon>
        <taxon>Pseudomonadati</taxon>
        <taxon>Pseudomonadota</taxon>
        <taxon>Gammaproteobacteria</taxon>
        <taxon>Pseudomonadales</taxon>
        <taxon>Pseudomonadaceae</taxon>
        <taxon>Pseudomonas</taxon>
    </lineage>
</organism>
<dbReference type="EMBL" id="CP012830">
    <property type="protein sequence ID" value="ALI04226.1"/>
    <property type="molecule type" value="Genomic_DNA"/>
</dbReference>
<evidence type="ECO:0008006" key="5">
    <source>
        <dbReference type="Google" id="ProtNLM"/>
    </source>
</evidence>
<feature type="transmembrane region" description="Helical" evidence="2">
    <location>
        <begin position="28"/>
        <end position="49"/>
    </location>
</feature>
<sequence>MATIDSKSALTSEESVTQNQSSPWYRRVLWLIAIWFGSVIALGAVASLFRLMMHMAGMTTH</sequence>
<keyword evidence="2" id="KW-0812">Transmembrane</keyword>
<keyword evidence="2" id="KW-0472">Membrane</keyword>
<evidence type="ECO:0000256" key="2">
    <source>
        <dbReference type="SAM" id="Phobius"/>
    </source>
</evidence>
<dbReference type="InterPro" id="IPR018895">
    <property type="entry name" value="DUF2474"/>
</dbReference>
<dbReference type="OrthoDB" id="6199137at2"/>
<protein>
    <recommendedName>
        <fullName evidence="5">DUF2474 domain-containing protein</fullName>
    </recommendedName>
</protein>
<accession>A0A0N9WAE5</accession>
<dbReference type="Pfam" id="PF10617">
    <property type="entry name" value="DUF2474"/>
    <property type="match status" value="1"/>
</dbReference>
<keyword evidence="2" id="KW-1133">Transmembrane helix</keyword>
<dbReference type="RefSeq" id="WP_054597431.1">
    <property type="nucleotide sequence ID" value="NZ_CP012830.1"/>
</dbReference>
<evidence type="ECO:0000313" key="3">
    <source>
        <dbReference type="EMBL" id="ALI04226.1"/>
    </source>
</evidence>
<dbReference type="Proteomes" id="UP000066487">
    <property type="component" value="Chromosome"/>
</dbReference>
<reference evidence="3 4" key="2">
    <citation type="journal article" date="2018" name="Nature">
        <title>Mutant phenotypes for thousands of bacterial genes of unknown function.</title>
        <authorList>
            <person name="Price M.N."/>
            <person name="Wetmore K.M."/>
            <person name="Waters R.J."/>
            <person name="Callaghan M."/>
            <person name="Ray J."/>
            <person name="Liu H."/>
            <person name="Kuehl J.V."/>
            <person name="Melnyk R.A."/>
            <person name="Lamson J.S."/>
            <person name="Suh Y."/>
            <person name="Carlson H.K."/>
            <person name="Esquivel Z."/>
            <person name="Sadeeshkumar H."/>
            <person name="Chakraborty R."/>
            <person name="Zane G.M."/>
            <person name="Rubin B.E."/>
            <person name="Wall J.D."/>
            <person name="Visel A."/>
            <person name="Bristow J."/>
            <person name="Blow M.J."/>
            <person name="Arkin A.P."/>
            <person name="Deutschbauer A.M."/>
        </authorList>
    </citation>
    <scope>NUCLEOTIDE SEQUENCE [LARGE SCALE GENOMIC DNA]</scope>
    <source>
        <strain evidence="3 4">FW300-N2E3</strain>
    </source>
</reference>
<dbReference type="AlphaFoldDB" id="A0A0N9WAE5"/>
<name>A0A0N9WAE5_PSEFL</name>
<evidence type="ECO:0000256" key="1">
    <source>
        <dbReference type="SAM" id="MobiDB-lite"/>
    </source>
</evidence>
<reference evidence="4" key="1">
    <citation type="submission" date="2015-09" db="EMBL/GenBank/DDBJ databases">
        <title>Whole genome sequence of Pseudomonas fluorescens FW300-N2E3.</title>
        <authorList>
            <person name="Ray J."/>
            <person name="Melnyk R."/>
            <person name="Deutschbauer A."/>
        </authorList>
    </citation>
    <scope>NUCLEOTIDE SEQUENCE [LARGE SCALE GENOMIC DNA]</scope>
    <source>
        <strain evidence="4">FW300-N2E3</strain>
    </source>
</reference>
<proteinExistence type="predicted"/>
<evidence type="ECO:0000313" key="4">
    <source>
        <dbReference type="Proteomes" id="UP000066487"/>
    </source>
</evidence>
<gene>
    <name evidence="3" type="ORF">AO353_25355</name>
</gene>